<reference evidence="7 8" key="1">
    <citation type="journal article" date="2018" name="PLoS Genet.">
        <title>Population sequencing reveals clonal diversity and ancestral inbreeding in the grapevine cultivar Chardonnay.</title>
        <authorList>
            <person name="Roach M.J."/>
            <person name="Johnson D.L."/>
            <person name="Bohlmann J."/>
            <person name="van Vuuren H.J."/>
            <person name="Jones S.J."/>
            <person name="Pretorius I.S."/>
            <person name="Schmidt S.A."/>
            <person name="Borneman A.R."/>
        </authorList>
    </citation>
    <scope>NUCLEOTIDE SEQUENCE [LARGE SCALE GENOMIC DNA]</scope>
    <source>
        <strain evidence="8">cv. Chardonnay</strain>
        <tissue evidence="7">Leaf</tissue>
    </source>
</reference>
<keyword evidence="5" id="KW-0333">Golgi apparatus</keyword>
<dbReference type="InterPro" id="IPR040911">
    <property type="entry name" value="Exostosin_GT47"/>
</dbReference>
<keyword evidence="7" id="KW-0808">Transferase</keyword>
<feature type="domain" description="Exostosin GT47" evidence="6">
    <location>
        <begin position="15"/>
        <end position="114"/>
    </location>
</feature>
<comment type="similarity">
    <text evidence="2">Belongs to the glycosyltransferase 47 family.</text>
</comment>
<evidence type="ECO:0000256" key="2">
    <source>
        <dbReference type="ARBA" id="ARBA00010271"/>
    </source>
</evidence>
<evidence type="ECO:0000256" key="4">
    <source>
        <dbReference type="ARBA" id="ARBA00022968"/>
    </source>
</evidence>
<protein>
    <submittedName>
        <fullName evidence="7">Xylogalacturonan beta-1,3-xylosyltransferase</fullName>
    </submittedName>
</protein>
<dbReference type="Proteomes" id="UP000288805">
    <property type="component" value="Unassembled WGS sequence"/>
</dbReference>
<comment type="subcellular location">
    <subcellularLocation>
        <location evidence="1">Golgi apparatus membrane</location>
        <topology evidence="1">Single-pass type II membrane protein</topology>
    </subcellularLocation>
</comment>
<comment type="caution">
    <text evidence="7">The sequence shown here is derived from an EMBL/GenBank/DDBJ whole genome shotgun (WGS) entry which is preliminary data.</text>
</comment>
<evidence type="ECO:0000313" key="7">
    <source>
        <dbReference type="EMBL" id="RVW26443.1"/>
    </source>
</evidence>
<evidence type="ECO:0000313" key="8">
    <source>
        <dbReference type="Proteomes" id="UP000288805"/>
    </source>
</evidence>
<dbReference type="PANTHER" id="PTHR11062:SF235">
    <property type="entry name" value="GLYCOSYLTRANSFERASE-LIKE PROTEIN"/>
    <property type="match status" value="1"/>
</dbReference>
<evidence type="ECO:0000256" key="5">
    <source>
        <dbReference type="ARBA" id="ARBA00023034"/>
    </source>
</evidence>
<keyword evidence="4" id="KW-0812">Transmembrane</keyword>
<dbReference type="Pfam" id="PF03016">
    <property type="entry name" value="Exostosin_GT47"/>
    <property type="match status" value="1"/>
</dbReference>
<evidence type="ECO:0000259" key="6">
    <source>
        <dbReference type="Pfam" id="PF03016"/>
    </source>
</evidence>
<evidence type="ECO:0000256" key="3">
    <source>
        <dbReference type="ARBA" id="ARBA00022676"/>
    </source>
</evidence>
<dbReference type="GO" id="GO:0000139">
    <property type="term" value="C:Golgi membrane"/>
    <property type="evidence" value="ECO:0007669"/>
    <property type="project" value="UniProtKB-SubCell"/>
</dbReference>
<keyword evidence="3" id="KW-0328">Glycosyltransferase</keyword>
<name>A0A438CTC6_VITVI</name>
<dbReference type="InterPro" id="IPR004263">
    <property type="entry name" value="Exostosin"/>
</dbReference>
<organism evidence="7 8">
    <name type="scientific">Vitis vinifera</name>
    <name type="common">Grape</name>
    <dbReference type="NCBI Taxonomy" id="29760"/>
    <lineage>
        <taxon>Eukaryota</taxon>
        <taxon>Viridiplantae</taxon>
        <taxon>Streptophyta</taxon>
        <taxon>Embryophyta</taxon>
        <taxon>Tracheophyta</taxon>
        <taxon>Spermatophyta</taxon>
        <taxon>Magnoliopsida</taxon>
        <taxon>eudicotyledons</taxon>
        <taxon>Gunneridae</taxon>
        <taxon>Pentapetalae</taxon>
        <taxon>rosids</taxon>
        <taxon>Vitales</taxon>
        <taxon>Vitaceae</taxon>
        <taxon>Viteae</taxon>
        <taxon>Vitis</taxon>
    </lineage>
</organism>
<dbReference type="GO" id="GO:0016757">
    <property type="term" value="F:glycosyltransferase activity"/>
    <property type="evidence" value="ECO:0007669"/>
    <property type="project" value="UniProtKB-KW"/>
</dbReference>
<dbReference type="PANTHER" id="PTHR11062">
    <property type="entry name" value="EXOSTOSIN HEPARAN SULFATE GLYCOSYLTRANSFERASE -RELATED"/>
    <property type="match status" value="1"/>
</dbReference>
<sequence length="203" mass="22953">MHCCLIISCQDSQLSASPLNCRHKLVFFAGRVQNSHIRQELMAVWGNDTDIDLFSGSPPFPYEEGLRKSKYCLHVKGYEVNTARVCDAIHYGCIPVIVSNYYDLPFSNVWTGASSQMDDVYISTRMQLSLPHSLGCILKYVEESKAESIYKITVVSSRLAQNIPQRENEVSFWTPQYQLEWVAEGNMCKIVVRATMARSNAVG</sequence>
<evidence type="ECO:0000256" key="1">
    <source>
        <dbReference type="ARBA" id="ARBA00004323"/>
    </source>
</evidence>
<keyword evidence="4" id="KW-0735">Signal-anchor</keyword>
<dbReference type="EMBL" id="QGNW01002010">
    <property type="protein sequence ID" value="RVW26443.1"/>
    <property type="molecule type" value="Genomic_DNA"/>
</dbReference>
<proteinExistence type="inferred from homology"/>
<dbReference type="AlphaFoldDB" id="A0A438CTC6"/>
<accession>A0A438CTC6</accession>
<gene>
    <name evidence="7" type="primary">XGD1</name>
    <name evidence="7" type="ORF">CK203_086149</name>
</gene>